<protein>
    <recommendedName>
        <fullName evidence="1">ChsH2 C-terminal OB-fold domain-containing protein</fullName>
    </recommendedName>
</protein>
<keyword evidence="5" id="KW-1185">Reference proteome</keyword>
<dbReference type="InterPro" id="IPR052513">
    <property type="entry name" value="Thioester_dehydratase-like"/>
</dbReference>
<dbReference type="PANTHER" id="PTHR34075:SF5">
    <property type="entry name" value="BLR3430 PROTEIN"/>
    <property type="match status" value="1"/>
</dbReference>
<dbReference type="AlphaFoldDB" id="A0A7V8LJJ4"/>
<gene>
    <name evidence="2" type="ORF">AN908_26600</name>
    <name evidence="3" type="ORF">AN912_24365</name>
</gene>
<evidence type="ECO:0000313" key="4">
    <source>
        <dbReference type="Proteomes" id="UP000037843"/>
    </source>
</evidence>
<evidence type="ECO:0000313" key="2">
    <source>
        <dbReference type="EMBL" id="KPG03098.1"/>
    </source>
</evidence>
<organism evidence="2 4">
    <name type="scientific">Mycobacteroides immunogenum</name>
    <dbReference type="NCBI Taxonomy" id="83262"/>
    <lineage>
        <taxon>Bacteria</taxon>
        <taxon>Bacillati</taxon>
        <taxon>Actinomycetota</taxon>
        <taxon>Actinomycetes</taxon>
        <taxon>Mycobacteriales</taxon>
        <taxon>Mycobacteriaceae</taxon>
        <taxon>Mycobacteroides</taxon>
    </lineage>
</organism>
<feature type="domain" description="ChsH2 C-terminal OB-fold" evidence="1">
    <location>
        <begin position="29"/>
        <end position="87"/>
    </location>
</feature>
<dbReference type="Pfam" id="PF01796">
    <property type="entry name" value="OB_ChsH2_C"/>
    <property type="match status" value="1"/>
</dbReference>
<dbReference type="PANTHER" id="PTHR34075">
    <property type="entry name" value="BLR3430 PROTEIN"/>
    <property type="match status" value="1"/>
</dbReference>
<reference evidence="4 5" key="1">
    <citation type="submission" date="2015-09" db="EMBL/GenBank/DDBJ databases">
        <title>Genome Sequences of Mycobacterium immunogenum Isolates, Recuperated from a Chloraminated Drinking Water Distribution System Simulator Subjected to Episodes of Nitrification.</title>
        <authorList>
            <person name="Gomez-Alvarez V."/>
            <person name="Revetta R.P."/>
        </authorList>
    </citation>
    <scope>NUCLEOTIDE SEQUENCE [LARGE SCALE GENOMIC DNA]</scope>
    <source>
        <strain evidence="2 4">H008</strain>
        <strain evidence="3 5">H076</strain>
    </source>
</reference>
<dbReference type="EMBL" id="LJFO01000023">
    <property type="protein sequence ID" value="KPG03098.1"/>
    <property type="molecule type" value="Genomic_DNA"/>
</dbReference>
<dbReference type="SUPFAM" id="SSF50249">
    <property type="entry name" value="Nucleic acid-binding proteins"/>
    <property type="match status" value="1"/>
</dbReference>
<sequence length="106" mass="11114">MCADCDAVLAPESMVCVRCAGTRLEPGVASGAATLVTWTVVHRAPNPLFADCVPYVVGVVELTEGPWMYARIDVRQPEAGMPLSASFVHPAEGESYPVFGDGSSDG</sequence>
<dbReference type="InterPro" id="IPR002878">
    <property type="entry name" value="ChsH2_C"/>
</dbReference>
<accession>A0A7V8LJJ4</accession>
<name>A0A7V8LJJ4_9MYCO</name>
<comment type="caution">
    <text evidence="2">The sequence shown here is derived from an EMBL/GenBank/DDBJ whole genome shotgun (WGS) entry which is preliminary data.</text>
</comment>
<evidence type="ECO:0000313" key="3">
    <source>
        <dbReference type="EMBL" id="KPG27003.1"/>
    </source>
</evidence>
<dbReference type="EMBL" id="LJFS01000042">
    <property type="protein sequence ID" value="KPG27003.1"/>
    <property type="molecule type" value="Genomic_DNA"/>
</dbReference>
<dbReference type="Proteomes" id="UP000037962">
    <property type="component" value="Unassembled WGS sequence"/>
</dbReference>
<evidence type="ECO:0000259" key="1">
    <source>
        <dbReference type="Pfam" id="PF01796"/>
    </source>
</evidence>
<proteinExistence type="predicted"/>
<evidence type="ECO:0000313" key="5">
    <source>
        <dbReference type="Proteomes" id="UP000037962"/>
    </source>
</evidence>
<dbReference type="InterPro" id="IPR012340">
    <property type="entry name" value="NA-bd_OB-fold"/>
</dbReference>
<dbReference type="Proteomes" id="UP000037843">
    <property type="component" value="Unassembled WGS sequence"/>
</dbReference>